<reference evidence="2" key="1">
    <citation type="journal article" date="2023" name="Hortic. Res.">
        <title>A chromosome-level phased genome enabling allele-level studies in sweet orange: a case study on citrus Huanglongbing tolerance.</title>
        <authorList>
            <person name="Wu B."/>
            <person name="Yu Q."/>
            <person name="Deng Z."/>
            <person name="Duan Y."/>
            <person name="Luo F."/>
            <person name="Gmitter F. Jr."/>
        </authorList>
    </citation>
    <scope>NUCLEOTIDE SEQUENCE [LARGE SCALE GENOMIC DNA]</scope>
    <source>
        <strain evidence="2">cv. Valencia</strain>
    </source>
</reference>
<dbReference type="EMBL" id="CM039174">
    <property type="protein sequence ID" value="KAH9750645.1"/>
    <property type="molecule type" value="Genomic_DNA"/>
</dbReference>
<organism evidence="1 2">
    <name type="scientific">Citrus sinensis</name>
    <name type="common">Sweet orange</name>
    <name type="synonym">Citrus aurantium var. sinensis</name>
    <dbReference type="NCBI Taxonomy" id="2711"/>
    <lineage>
        <taxon>Eukaryota</taxon>
        <taxon>Viridiplantae</taxon>
        <taxon>Streptophyta</taxon>
        <taxon>Embryophyta</taxon>
        <taxon>Tracheophyta</taxon>
        <taxon>Spermatophyta</taxon>
        <taxon>Magnoliopsida</taxon>
        <taxon>eudicotyledons</taxon>
        <taxon>Gunneridae</taxon>
        <taxon>Pentapetalae</taxon>
        <taxon>rosids</taxon>
        <taxon>malvids</taxon>
        <taxon>Sapindales</taxon>
        <taxon>Rutaceae</taxon>
        <taxon>Aurantioideae</taxon>
        <taxon>Citrus</taxon>
    </lineage>
</organism>
<comment type="caution">
    <text evidence="1">The sequence shown here is derived from an EMBL/GenBank/DDBJ whole genome shotgun (WGS) entry which is preliminary data.</text>
</comment>
<dbReference type="Proteomes" id="UP000829398">
    <property type="component" value="Chromosome 5"/>
</dbReference>
<evidence type="ECO:0000313" key="2">
    <source>
        <dbReference type="Proteomes" id="UP000829398"/>
    </source>
</evidence>
<protein>
    <submittedName>
        <fullName evidence="1">Protein NAR1</fullName>
    </submittedName>
</protein>
<sequence>MLYSDRCTPPPPARLEAINNINRTPRYESHESFSKYICNWKMEKLVHVNLRDDNLRNNNNNKFKNSKSSTKKYVLLYYSSVSSRSIHKKIFIFEVASVPLAIETSYEGLERHLYGVAGSSCGYAETVFRHAAKTLFGKVIEGRLEFKTIRNSDFREVALEVEGKTLLKFALCYGFQNLQNIVRRVKMRKCDYHFVEIMACPSGCMNGGGQVKPKPGQSPKELIKTLETIYLEKVMVADPFKNSLVKSLYDEWLEQPGSEKAKKHVHTEYYPVVKSITAQLHKW</sequence>
<gene>
    <name evidence="1" type="ORF">KPL71_013949</name>
</gene>
<keyword evidence="2" id="KW-1185">Reference proteome</keyword>
<evidence type="ECO:0000313" key="1">
    <source>
        <dbReference type="EMBL" id="KAH9750645.1"/>
    </source>
</evidence>
<name>A0ACB8K8C0_CITSI</name>
<accession>A0ACB8K8C0</accession>
<proteinExistence type="predicted"/>